<dbReference type="RefSeq" id="XP_067495155.1">
    <property type="nucleotide sequence ID" value="XM_067635487.1"/>
</dbReference>
<evidence type="ECO:0000259" key="6">
    <source>
        <dbReference type="PROSITE" id="PS50941"/>
    </source>
</evidence>
<sequence>MLLGSLFFRPIAQVASLALILLRCQCKAGSFSIYSKSDILPRAALVERDVSATPSCGFWFTTDNTTTCAQILTTYNLQASAFVALNPWQGVYDKSTTVNTTGCGGVLAYETYCVAPGVSNTISMDGKCGPSNDNAVCPGSSFGSCCSVSGWCGNGYSFCGIGNCIGGNCVNGTGWSTDGKCGIQPLQPRCGGQFGVCCSNAGWCGNGTAYCDWENCAAGACSPPPYTSIKPTATAGQQCQAGSCWTSLPPTGPVEGSTVPTTTTKTTSSVSSTKTTSTPAATPTSVDGSCGVKRNGVLLVRQLISARIPAGAVSYPGLLLTLVLEGNLILCVVQPVAIVELLRLIVELVVNGTTAGVFKIGIKAPSTNSDGD</sequence>
<dbReference type="AlphaFoldDB" id="A0A437AEQ9"/>
<feature type="region of interest" description="Disordered" evidence="4">
    <location>
        <begin position="250"/>
        <end position="286"/>
    </location>
</feature>
<proteinExistence type="predicted"/>
<feature type="domain" description="Chitin-binding type-1" evidence="6">
    <location>
        <begin position="125"/>
        <end position="171"/>
    </location>
</feature>
<keyword evidence="8" id="KW-1185">Reference proteome</keyword>
<reference evidence="7 8" key="1">
    <citation type="submission" date="2019-01" db="EMBL/GenBank/DDBJ databases">
        <title>Intercellular communication is required for trap formation in the nematode-trapping fungus Duddingtonia flagrans.</title>
        <authorList>
            <person name="Youssar L."/>
            <person name="Wernet V."/>
            <person name="Hensel N."/>
            <person name="Hildebrandt H.-G."/>
            <person name="Fischer R."/>
        </authorList>
    </citation>
    <scope>NUCLEOTIDE SEQUENCE [LARGE SCALE GENOMIC DNA]</scope>
    <source>
        <strain evidence="7 8">CBS H-5679</strain>
    </source>
</reference>
<evidence type="ECO:0000313" key="7">
    <source>
        <dbReference type="EMBL" id="RVD89611.1"/>
    </source>
</evidence>
<dbReference type="PANTHER" id="PTHR47849">
    <property type="entry name" value="CHITIN-BINDING LECTIN 1"/>
    <property type="match status" value="1"/>
</dbReference>
<evidence type="ECO:0000256" key="1">
    <source>
        <dbReference type="ARBA" id="ARBA00022669"/>
    </source>
</evidence>
<evidence type="ECO:0000256" key="5">
    <source>
        <dbReference type="SAM" id="SignalP"/>
    </source>
</evidence>
<keyword evidence="1 3" id="KW-0147">Chitin-binding</keyword>
<dbReference type="InterPro" id="IPR036861">
    <property type="entry name" value="Endochitinase-like_sf"/>
</dbReference>
<feature type="domain" description="Chitin-binding type-1" evidence="6">
    <location>
        <begin position="178"/>
        <end position="223"/>
    </location>
</feature>
<feature type="signal peptide" evidence="5">
    <location>
        <begin position="1"/>
        <end position="28"/>
    </location>
</feature>
<feature type="compositionally biased region" description="Low complexity" evidence="4">
    <location>
        <begin position="253"/>
        <end position="286"/>
    </location>
</feature>
<dbReference type="OrthoDB" id="1193027at2759"/>
<dbReference type="GO" id="GO:0008061">
    <property type="term" value="F:chitin binding"/>
    <property type="evidence" value="ECO:0007669"/>
    <property type="project" value="UniProtKB-UniRule"/>
</dbReference>
<organism evidence="7 8">
    <name type="scientific">Arthrobotrys flagrans</name>
    <name type="common">Nematode-trapping fungus</name>
    <name type="synonym">Trichothecium flagrans</name>
    <dbReference type="NCBI Taxonomy" id="97331"/>
    <lineage>
        <taxon>Eukaryota</taxon>
        <taxon>Fungi</taxon>
        <taxon>Dikarya</taxon>
        <taxon>Ascomycota</taxon>
        <taxon>Pezizomycotina</taxon>
        <taxon>Orbiliomycetes</taxon>
        <taxon>Orbiliales</taxon>
        <taxon>Orbiliaceae</taxon>
        <taxon>Arthrobotrys</taxon>
    </lineage>
</organism>
<dbReference type="STRING" id="97331.A0A437AEQ9"/>
<dbReference type="InterPro" id="IPR001002">
    <property type="entry name" value="Chitin-bd_1"/>
</dbReference>
<protein>
    <recommendedName>
        <fullName evidence="6">Chitin-binding type-1 domain-containing protein</fullName>
    </recommendedName>
</protein>
<dbReference type="SUPFAM" id="SSF57016">
    <property type="entry name" value="Plant lectins/antimicrobial peptides"/>
    <property type="match status" value="2"/>
</dbReference>
<dbReference type="CDD" id="cd00035">
    <property type="entry name" value="ChtBD1"/>
    <property type="match status" value="1"/>
</dbReference>
<evidence type="ECO:0000313" key="8">
    <source>
        <dbReference type="Proteomes" id="UP000283090"/>
    </source>
</evidence>
<gene>
    <name evidence="7" type="ORF">DFL_000612</name>
</gene>
<evidence type="ECO:0000256" key="4">
    <source>
        <dbReference type="SAM" id="MobiDB-lite"/>
    </source>
</evidence>
<dbReference type="GeneID" id="93582923"/>
<accession>A0A437AEQ9</accession>
<feature type="disulfide bond" evidence="3">
    <location>
        <begin position="197"/>
        <end position="211"/>
    </location>
</feature>
<dbReference type="Proteomes" id="UP000283090">
    <property type="component" value="Unassembled WGS sequence"/>
</dbReference>
<dbReference type="PROSITE" id="PS50941">
    <property type="entry name" value="CHIT_BIND_I_2"/>
    <property type="match status" value="2"/>
</dbReference>
<feature type="disulfide bond" evidence="3">
    <location>
        <begin position="145"/>
        <end position="159"/>
    </location>
</feature>
<feature type="chain" id="PRO_5019193534" description="Chitin-binding type-1 domain-containing protein" evidence="5">
    <location>
        <begin position="29"/>
        <end position="372"/>
    </location>
</feature>
<dbReference type="SMART" id="SM00270">
    <property type="entry name" value="ChtBD1"/>
    <property type="match status" value="2"/>
</dbReference>
<comment type="caution">
    <text evidence="3">Lacks conserved residue(s) required for the propagation of feature annotation.</text>
</comment>
<dbReference type="Gene3D" id="3.30.60.10">
    <property type="entry name" value="Endochitinase-like"/>
    <property type="match status" value="2"/>
</dbReference>
<keyword evidence="5" id="KW-0732">Signal</keyword>
<dbReference type="EMBL" id="SAEB01000001">
    <property type="protein sequence ID" value="RVD89611.1"/>
    <property type="molecule type" value="Genomic_DNA"/>
</dbReference>
<comment type="caution">
    <text evidence="7">The sequence shown here is derived from an EMBL/GenBank/DDBJ whole genome shotgun (WGS) entry which is preliminary data.</text>
</comment>
<dbReference type="PANTHER" id="PTHR47849:SF8">
    <property type="entry name" value="LECTIN"/>
    <property type="match status" value="1"/>
</dbReference>
<evidence type="ECO:0000256" key="3">
    <source>
        <dbReference type="PROSITE-ProRule" id="PRU00261"/>
    </source>
</evidence>
<name>A0A437AEQ9_ARTFL</name>
<evidence type="ECO:0000256" key="2">
    <source>
        <dbReference type="ARBA" id="ARBA00023157"/>
    </source>
</evidence>
<dbReference type="VEuPathDB" id="FungiDB:DFL_000612"/>
<keyword evidence="2 3" id="KW-1015">Disulfide bond</keyword>